<reference evidence="1 2" key="1">
    <citation type="submission" date="2015-02" db="EMBL/GenBank/DDBJ databases">
        <title>Draft genome sequence of Aspergillus parasiticus SU-1.</title>
        <authorList>
            <person name="Yu J."/>
            <person name="Fedorova N."/>
            <person name="Yin Y."/>
            <person name="Losada L."/>
            <person name="Zafar N."/>
            <person name="Taujale R."/>
            <person name="Ehrlich K.C."/>
            <person name="Bhatnagar D."/>
            <person name="Cleveland T.E."/>
            <person name="Bennett J.W."/>
            <person name="Nierman W.C."/>
        </authorList>
    </citation>
    <scope>NUCLEOTIDE SEQUENCE [LARGE SCALE GENOMIC DNA]</scope>
    <source>
        <strain evidence="2">ATCC 56775 / NRRL 5862 / SRRC 143 / SU-1</strain>
    </source>
</reference>
<name>A0A0F0I2D2_ASPPU</name>
<dbReference type="Proteomes" id="UP000033540">
    <property type="component" value="Unassembled WGS sequence"/>
</dbReference>
<evidence type="ECO:0000313" key="1">
    <source>
        <dbReference type="EMBL" id="KJK61900.1"/>
    </source>
</evidence>
<gene>
    <name evidence="1" type="ORF">P875_00086564</name>
</gene>
<evidence type="ECO:0008006" key="3">
    <source>
        <dbReference type="Google" id="ProtNLM"/>
    </source>
</evidence>
<sequence length="331" mass="36145">MSTIEELEALFPEDPTTPSLGLIASNGGQITLPYSTGGSGKPIAVLGSGCRPSKLESDDARSPFNAKTALSDRSLKESVRFRINDGARSKFHKTITSSAHATAEHLSISGCARVGGSFLGASASGRYNKAVSDNGHELKASIQTSIRTGTVYIDEPRFSLNALADTHRSRSKPSYFAEIYGEYYVASLQLGADAGLLASSASKEHVVSESLDVKAILHFLWWDIEKNFHTESHSSDFWSQIKVTGFDTLTGEDLTHISPQGDGEVMNYVQRVTELEVRVREKMKEFGLTENKVVDLHMCKSLCEAGLVAEITLLPYSQVRDYVTALNERDM</sequence>
<evidence type="ECO:0000313" key="2">
    <source>
        <dbReference type="Proteomes" id="UP000033540"/>
    </source>
</evidence>
<dbReference type="OrthoDB" id="4457531at2759"/>
<accession>A0A0F0I2D2</accession>
<comment type="caution">
    <text evidence="1">The sequence shown here is derived from an EMBL/GenBank/DDBJ whole genome shotgun (WGS) entry which is preliminary data.</text>
</comment>
<organism evidence="1 2">
    <name type="scientific">Aspergillus parasiticus (strain ATCC 56775 / NRRL 5862 / SRRC 143 / SU-1)</name>
    <dbReference type="NCBI Taxonomy" id="1403190"/>
    <lineage>
        <taxon>Eukaryota</taxon>
        <taxon>Fungi</taxon>
        <taxon>Dikarya</taxon>
        <taxon>Ascomycota</taxon>
        <taxon>Pezizomycotina</taxon>
        <taxon>Eurotiomycetes</taxon>
        <taxon>Eurotiomycetidae</taxon>
        <taxon>Eurotiales</taxon>
        <taxon>Aspergillaceae</taxon>
        <taxon>Aspergillus</taxon>
        <taxon>Aspergillus subgen. Circumdati</taxon>
    </lineage>
</organism>
<protein>
    <recommendedName>
        <fullName evidence="3">MACPF domain-containing protein</fullName>
    </recommendedName>
</protein>
<dbReference type="AlphaFoldDB" id="A0A0F0I2D2"/>
<dbReference type="EMBL" id="JZEE01000656">
    <property type="protein sequence ID" value="KJK61900.1"/>
    <property type="molecule type" value="Genomic_DNA"/>
</dbReference>
<proteinExistence type="predicted"/>